<dbReference type="EMBL" id="LT629791">
    <property type="protein sequence ID" value="SDU76448.1"/>
    <property type="molecule type" value="Genomic_DNA"/>
</dbReference>
<reference evidence="4" key="1">
    <citation type="submission" date="2016-10" db="EMBL/GenBank/DDBJ databases">
        <authorList>
            <person name="Varghese N."/>
            <person name="Submissions S."/>
        </authorList>
    </citation>
    <scope>NUCLEOTIDE SEQUENCE [LARGE SCALE GENOMIC DNA]</scope>
    <source>
        <strain evidence="4">DSM 45079</strain>
    </source>
</reference>
<dbReference type="InterPro" id="IPR029068">
    <property type="entry name" value="Glyas_Bleomycin-R_OHBP_Dase"/>
</dbReference>
<dbReference type="Gene3D" id="6.10.250.660">
    <property type="match status" value="1"/>
</dbReference>
<dbReference type="InterPro" id="IPR037523">
    <property type="entry name" value="VOC_core"/>
</dbReference>
<feature type="compositionally biased region" description="Low complexity" evidence="1">
    <location>
        <begin position="114"/>
        <end position="124"/>
    </location>
</feature>
<feature type="region of interest" description="Disordered" evidence="1">
    <location>
        <begin position="202"/>
        <end position="241"/>
    </location>
</feature>
<feature type="region of interest" description="Disordered" evidence="1">
    <location>
        <begin position="81"/>
        <end position="124"/>
    </location>
</feature>
<dbReference type="PANTHER" id="PTHR36113:SF6">
    <property type="entry name" value="FOSFOMYCIN RESISTANCE PROTEIN FOSX"/>
    <property type="match status" value="1"/>
</dbReference>
<dbReference type="RefSeq" id="WP_152690635.1">
    <property type="nucleotide sequence ID" value="NZ_KQ061222.1"/>
</dbReference>
<proteinExistence type="predicted"/>
<dbReference type="STRING" id="419479.SAMN04488563_5205"/>
<sequence>MAVSREPEFRTTRMREGYDLDAVDDFVDVVIDALDGRSAARGITPEQIEAEEFKVVRMREGYVMDDVDDWLDAAASELRTRRKAAAQQPQQHQQVPANAYAQGPGLPPGGSGMPSGAPGMGAAPVAPVSPPPVAPPVMPPPAAGGYGAPTGPAGPPSNPSYPAAYYDTSHGTSHGTSQYDTQAYDPLTDSAVNELDPVLRALDTSYGSSPPPAAPQQQEQYQRAPEPSADDASLAPSSTPSTGLHHIEVWVRDLDAATRSFGWLFERLGWTLFQAWENGRSWQAPGGGPYVVIECSPDLSWVAYDRKAPGLNHLALAVPEQWMVDRIVSEAPAYGWHLMFADRHPHAGGPHHYAAYMENDDGYEVEVVAP</sequence>
<dbReference type="PROSITE" id="PS51819">
    <property type="entry name" value="VOC"/>
    <property type="match status" value="1"/>
</dbReference>
<dbReference type="Proteomes" id="UP000182977">
    <property type="component" value="Chromosome I"/>
</dbReference>
<dbReference type="AlphaFoldDB" id="A0A1H2L7A0"/>
<evidence type="ECO:0000313" key="3">
    <source>
        <dbReference type="EMBL" id="SDU76448.1"/>
    </source>
</evidence>
<dbReference type="SUPFAM" id="SSF54593">
    <property type="entry name" value="Glyoxalase/Bleomycin resistance protein/Dihydroxybiphenyl dioxygenase"/>
    <property type="match status" value="1"/>
</dbReference>
<name>A0A1H2L7A0_9ACTN</name>
<feature type="region of interest" description="Disordered" evidence="1">
    <location>
        <begin position="146"/>
        <end position="182"/>
    </location>
</feature>
<organism evidence="3 4">
    <name type="scientific">Jiangella alkaliphila</name>
    <dbReference type="NCBI Taxonomy" id="419479"/>
    <lineage>
        <taxon>Bacteria</taxon>
        <taxon>Bacillati</taxon>
        <taxon>Actinomycetota</taxon>
        <taxon>Actinomycetes</taxon>
        <taxon>Jiangellales</taxon>
        <taxon>Jiangellaceae</taxon>
        <taxon>Jiangella</taxon>
    </lineage>
</organism>
<evidence type="ECO:0000256" key="1">
    <source>
        <dbReference type="SAM" id="MobiDB-lite"/>
    </source>
</evidence>
<feature type="domain" description="VOC" evidence="2">
    <location>
        <begin position="243"/>
        <end position="370"/>
    </location>
</feature>
<dbReference type="InterPro" id="IPR051332">
    <property type="entry name" value="Fosfomycin_Res_Enzymes"/>
</dbReference>
<evidence type="ECO:0000259" key="2">
    <source>
        <dbReference type="PROSITE" id="PS51819"/>
    </source>
</evidence>
<dbReference type="Gene3D" id="3.10.180.10">
    <property type="entry name" value="2,3-Dihydroxybiphenyl 1,2-Dioxygenase, domain 1"/>
    <property type="match status" value="1"/>
</dbReference>
<feature type="compositionally biased region" description="Low complexity" evidence="1">
    <location>
        <begin position="215"/>
        <end position="241"/>
    </location>
</feature>
<feature type="compositionally biased region" description="Polar residues" evidence="1">
    <location>
        <begin position="169"/>
        <end position="181"/>
    </location>
</feature>
<dbReference type="PANTHER" id="PTHR36113">
    <property type="entry name" value="LYASE, PUTATIVE-RELATED-RELATED"/>
    <property type="match status" value="1"/>
</dbReference>
<evidence type="ECO:0000313" key="4">
    <source>
        <dbReference type="Proteomes" id="UP000182977"/>
    </source>
</evidence>
<keyword evidence="4" id="KW-1185">Reference proteome</keyword>
<dbReference type="NCBIfam" id="TIGR03544">
    <property type="entry name" value="DivI1A_domain"/>
    <property type="match status" value="1"/>
</dbReference>
<protein>
    <submittedName>
        <fullName evidence="3">DivIVA domain-containing protein</fullName>
    </submittedName>
</protein>
<gene>
    <name evidence="3" type="ORF">SAMN04488563_5205</name>
</gene>
<dbReference type="InterPro" id="IPR019933">
    <property type="entry name" value="DivIVA_domain"/>
</dbReference>
<feature type="compositionally biased region" description="Low complexity" evidence="1">
    <location>
        <begin position="85"/>
        <end position="99"/>
    </location>
</feature>
<accession>A0A1H2L7A0</accession>
<dbReference type="OrthoDB" id="21342at2"/>
<dbReference type="Pfam" id="PF13669">
    <property type="entry name" value="Glyoxalase_4"/>
    <property type="match status" value="1"/>
</dbReference>